<keyword evidence="3" id="KW-1185">Reference proteome</keyword>
<sequence length="286" mass="31741">MANNVFYFFYAPTWDYPPEGPIKLGNVITSIKKPEWPLYTAPLPTDSEVFSSGKSHVEFSKEKLRAGKFSILTKFLSILGVGVDVGANWDTSNEIVYTFDRVETTQFIPKEEYVQKCIEAAPVRRYLDKSRYRKPVYIITGLKTVTGARAKSHKSRAFGGNLGVEVDGTIWSGGTVPIGGGPEVEGKTGMKEGTTWEGSSDFVFAFRVRKISVEKETGNVKENDDYNQGAFLGNETKKEDVPKLSISAEEDPEAEDEGCEKEELMEGDALISCAVPKAEEEEEEME</sequence>
<dbReference type="EMBL" id="KV745450">
    <property type="protein sequence ID" value="OCK74585.1"/>
    <property type="molecule type" value="Genomic_DNA"/>
</dbReference>
<accession>A0A8E2J9R9</accession>
<protein>
    <submittedName>
        <fullName evidence="2">Uncharacterized protein</fullName>
    </submittedName>
</protein>
<reference evidence="2 3" key="1">
    <citation type="journal article" date="2016" name="Nat. Commun.">
        <title>Ectomycorrhizal ecology is imprinted in the genome of the dominant symbiotic fungus Cenococcum geophilum.</title>
        <authorList>
            <consortium name="DOE Joint Genome Institute"/>
            <person name="Peter M."/>
            <person name="Kohler A."/>
            <person name="Ohm R.A."/>
            <person name="Kuo A."/>
            <person name="Krutzmann J."/>
            <person name="Morin E."/>
            <person name="Arend M."/>
            <person name="Barry K.W."/>
            <person name="Binder M."/>
            <person name="Choi C."/>
            <person name="Clum A."/>
            <person name="Copeland A."/>
            <person name="Grisel N."/>
            <person name="Haridas S."/>
            <person name="Kipfer T."/>
            <person name="LaButti K."/>
            <person name="Lindquist E."/>
            <person name="Lipzen A."/>
            <person name="Maire R."/>
            <person name="Meier B."/>
            <person name="Mihaltcheva S."/>
            <person name="Molinier V."/>
            <person name="Murat C."/>
            <person name="Poggeler S."/>
            <person name="Quandt C.A."/>
            <person name="Sperisen C."/>
            <person name="Tritt A."/>
            <person name="Tisserant E."/>
            <person name="Crous P.W."/>
            <person name="Henrissat B."/>
            <person name="Nehls U."/>
            <person name="Egli S."/>
            <person name="Spatafora J.W."/>
            <person name="Grigoriev I.V."/>
            <person name="Martin F.M."/>
        </authorList>
    </citation>
    <scope>NUCLEOTIDE SEQUENCE [LARGE SCALE GENOMIC DNA]</scope>
    <source>
        <strain evidence="2 3">CBS 459.81</strain>
    </source>
</reference>
<name>A0A8E2J9R9_9PEZI</name>
<dbReference type="AlphaFoldDB" id="A0A8E2J9R9"/>
<evidence type="ECO:0000313" key="2">
    <source>
        <dbReference type="EMBL" id="OCK74585.1"/>
    </source>
</evidence>
<evidence type="ECO:0000313" key="3">
    <source>
        <dbReference type="Proteomes" id="UP000250266"/>
    </source>
</evidence>
<feature type="region of interest" description="Disordered" evidence="1">
    <location>
        <begin position="222"/>
        <end position="259"/>
    </location>
</feature>
<proteinExistence type="predicted"/>
<organism evidence="2 3">
    <name type="scientific">Lepidopterella palustris CBS 459.81</name>
    <dbReference type="NCBI Taxonomy" id="1314670"/>
    <lineage>
        <taxon>Eukaryota</taxon>
        <taxon>Fungi</taxon>
        <taxon>Dikarya</taxon>
        <taxon>Ascomycota</taxon>
        <taxon>Pezizomycotina</taxon>
        <taxon>Dothideomycetes</taxon>
        <taxon>Pleosporomycetidae</taxon>
        <taxon>Mytilinidiales</taxon>
        <taxon>Argynnaceae</taxon>
        <taxon>Lepidopterella</taxon>
    </lineage>
</organism>
<dbReference type="Proteomes" id="UP000250266">
    <property type="component" value="Unassembled WGS sequence"/>
</dbReference>
<gene>
    <name evidence="2" type="ORF">K432DRAFT_338800</name>
</gene>
<feature type="compositionally biased region" description="Acidic residues" evidence="1">
    <location>
        <begin position="248"/>
        <end position="259"/>
    </location>
</feature>
<evidence type="ECO:0000256" key="1">
    <source>
        <dbReference type="SAM" id="MobiDB-lite"/>
    </source>
</evidence>
<dbReference type="OrthoDB" id="4500473at2759"/>